<dbReference type="GO" id="GO:0005770">
    <property type="term" value="C:late endosome"/>
    <property type="evidence" value="ECO:0007669"/>
    <property type="project" value="TreeGrafter"/>
</dbReference>
<dbReference type="InterPro" id="IPR029392">
    <property type="entry name" value="AP-5_subunit_s1"/>
</dbReference>
<dbReference type="GO" id="GO:0000724">
    <property type="term" value="P:double-strand break repair via homologous recombination"/>
    <property type="evidence" value="ECO:0007669"/>
    <property type="project" value="InterPro"/>
</dbReference>
<dbReference type="Proteomes" id="UP000694522">
    <property type="component" value="Unplaced"/>
</dbReference>
<protein>
    <submittedName>
        <fullName evidence="2">Adaptor related protein complex 5 subunit sigma 1</fullName>
    </submittedName>
</protein>
<feature type="chain" id="PRO_5034708822" evidence="1">
    <location>
        <begin position="17"/>
        <end position="190"/>
    </location>
</feature>
<keyword evidence="3" id="KW-1185">Reference proteome</keyword>
<name>A0A8B9FRX2_9PSIT</name>
<dbReference type="GO" id="GO:0016197">
    <property type="term" value="P:endosomal transport"/>
    <property type="evidence" value="ECO:0007669"/>
    <property type="project" value="InterPro"/>
</dbReference>
<evidence type="ECO:0000313" key="2">
    <source>
        <dbReference type="Ensembl" id="ENSACOP00000013663.1"/>
    </source>
</evidence>
<evidence type="ECO:0000313" key="3">
    <source>
        <dbReference type="Proteomes" id="UP000694522"/>
    </source>
</evidence>
<dbReference type="PANTHER" id="PTHR16120:SF0">
    <property type="entry name" value="AP-5 COMPLEX SUBUNIT SIGMA-1"/>
    <property type="match status" value="1"/>
</dbReference>
<dbReference type="Ensembl" id="ENSACOT00000014145.1">
    <property type="protein sequence ID" value="ENSACOP00000013663.1"/>
    <property type="gene ID" value="ENSACOG00000009503.1"/>
</dbReference>
<reference evidence="2" key="1">
    <citation type="submission" date="2025-08" db="UniProtKB">
        <authorList>
            <consortium name="Ensembl"/>
        </authorList>
    </citation>
    <scope>IDENTIFICATION</scope>
</reference>
<dbReference type="GO" id="GO:0005764">
    <property type="term" value="C:lysosome"/>
    <property type="evidence" value="ECO:0007669"/>
    <property type="project" value="TreeGrafter"/>
</dbReference>
<keyword evidence="1" id="KW-0732">Signal</keyword>
<feature type="signal peptide" evidence="1">
    <location>
        <begin position="1"/>
        <end position="16"/>
    </location>
</feature>
<dbReference type="Pfam" id="PF15001">
    <property type="entry name" value="AP-5_subunit_s1"/>
    <property type="match status" value="1"/>
</dbReference>
<dbReference type="GO" id="GO:0030119">
    <property type="term" value="C:AP-type membrane coat adaptor complex"/>
    <property type="evidence" value="ECO:0007669"/>
    <property type="project" value="InterPro"/>
</dbReference>
<organism evidence="2 3">
    <name type="scientific">Amazona collaria</name>
    <name type="common">yellow-billed parrot</name>
    <dbReference type="NCBI Taxonomy" id="241587"/>
    <lineage>
        <taxon>Eukaryota</taxon>
        <taxon>Metazoa</taxon>
        <taxon>Chordata</taxon>
        <taxon>Craniata</taxon>
        <taxon>Vertebrata</taxon>
        <taxon>Euteleostomi</taxon>
        <taxon>Archelosauria</taxon>
        <taxon>Archosauria</taxon>
        <taxon>Dinosauria</taxon>
        <taxon>Saurischia</taxon>
        <taxon>Theropoda</taxon>
        <taxon>Coelurosauria</taxon>
        <taxon>Aves</taxon>
        <taxon>Neognathae</taxon>
        <taxon>Neoaves</taxon>
        <taxon>Telluraves</taxon>
        <taxon>Australaves</taxon>
        <taxon>Psittaciformes</taxon>
        <taxon>Psittacidae</taxon>
        <taxon>Amazona</taxon>
    </lineage>
</organism>
<dbReference type="PANTHER" id="PTHR16120">
    <property type="entry name" value="AP-5 COMPLEX SUBUNIT SIGMA-1"/>
    <property type="match status" value="1"/>
</dbReference>
<dbReference type="AlphaFoldDB" id="A0A8B9FRX2"/>
<reference evidence="2" key="2">
    <citation type="submission" date="2025-09" db="UniProtKB">
        <authorList>
            <consortium name="Ensembl"/>
        </authorList>
    </citation>
    <scope>IDENTIFICATION</scope>
</reference>
<accession>A0A8B9FRX2</accession>
<evidence type="ECO:0000256" key="1">
    <source>
        <dbReference type="SAM" id="SignalP"/>
    </source>
</evidence>
<dbReference type="GO" id="GO:0005829">
    <property type="term" value="C:cytosol"/>
    <property type="evidence" value="ECO:0007669"/>
    <property type="project" value="TreeGrafter"/>
</dbReference>
<proteinExistence type="predicted"/>
<sequence>MVRALVLLALGGEGPAGPAPCRVLCARSFGTPLSARDPPADPARERLRRQEQIAAVARQVTTQCHLLRSSPHFPTDPISFQNAPYGVFQLPPGDPFPERVTVTWIQVMALALALVCDPQENLTLAELTLRRLAPRFLASLRLLDPGANALLHPDAADGLLERLLPQGEMLFLNEGFIQGMDRELGIKRSR</sequence>